<evidence type="ECO:0000313" key="1">
    <source>
        <dbReference type="EMBL" id="MFC4637774.1"/>
    </source>
</evidence>
<evidence type="ECO:0000313" key="2">
    <source>
        <dbReference type="Proteomes" id="UP001595952"/>
    </source>
</evidence>
<accession>A0ABV9I8J1</accession>
<reference evidence="2" key="1">
    <citation type="journal article" date="2019" name="Int. J. Syst. Evol. Microbiol.">
        <title>The Global Catalogue of Microorganisms (GCM) 10K type strain sequencing project: providing services to taxonomists for standard genome sequencing and annotation.</title>
        <authorList>
            <consortium name="The Broad Institute Genomics Platform"/>
            <consortium name="The Broad Institute Genome Sequencing Center for Infectious Disease"/>
            <person name="Wu L."/>
            <person name="Ma J."/>
        </authorList>
    </citation>
    <scope>NUCLEOTIDE SEQUENCE [LARGE SCALE GENOMIC DNA]</scope>
    <source>
        <strain evidence="2">CCUG 55995</strain>
    </source>
</reference>
<dbReference type="Proteomes" id="UP001595952">
    <property type="component" value="Unassembled WGS sequence"/>
</dbReference>
<keyword evidence="2" id="KW-1185">Reference proteome</keyword>
<proteinExistence type="predicted"/>
<dbReference type="RefSeq" id="WP_380060807.1">
    <property type="nucleotide sequence ID" value="NZ_JBHSEI010000002.1"/>
</dbReference>
<gene>
    <name evidence="1" type="ORF">ACFO0D_05410</name>
</gene>
<protein>
    <submittedName>
        <fullName evidence="1">Uncharacterized protein</fullName>
    </submittedName>
</protein>
<sequence>MMLSNNALQLFKDIFKQTLDTILPLSSGKEDITGNDLLSKAHEVLQENKFYIDEMHISKDDLASFDQAILKWYQKLLDHMGHYGYNWSTFKESYAGTIRELLY</sequence>
<organism evidence="1 2">
    <name type="scientific">Deinococcus hohokamensis</name>
    <dbReference type="NCBI Taxonomy" id="309883"/>
    <lineage>
        <taxon>Bacteria</taxon>
        <taxon>Thermotogati</taxon>
        <taxon>Deinococcota</taxon>
        <taxon>Deinococci</taxon>
        <taxon>Deinococcales</taxon>
        <taxon>Deinococcaceae</taxon>
        <taxon>Deinococcus</taxon>
    </lineage>
</organism>
<name>A0ABV9I8J1_9DEIO</name>
<dbReference type="EMBL" id="JBHSEI010000002">
    <property type="protein sequence ID" value="MFC4637774.1"/>
    <property type="molecule type" value="Genomic_DNA"/>
</dbReference>
<comment type="caution">
    <text evidence="1">The sequence shown here is derived from an EMBL/GenBank/DDBJ whole genome shotgun (WGS) entry which is preliminary data.</text>
</comment>